<dbReference type="InterPro" id="IPR010111">
    <property type="entry name" value="Kynureninase"/>
</dbReference>
<keyword evidence="1 2" id="KW-0963">Cytoplasm</keyword>
<feature type="binding site" evidence="1">
    <location>
        <position position="255"/>
    </location>
    <ligand>
        <name>pyridoxal 5'-phosphate</name>
        <dbReference type="ChEBI" id="CHEBI:597326"/>
    </ligand>
</feature>
<comment type="pathway">
    <text evidence="1 2">Amino-acid degradation; L-kynurenine degradation; L-alanine and anthranilate from L-kynurenine: step 1/1.</text>
</comment>
<dbReference type="UniPathway" id="UPA00253">
    <property type="reaction ID" value="UER00329"/>
</dbReference>
<dbReference type="EC" id="3.7.1.3" evidence="1 2"/>
<proteinExistence type="inferred from homology"/>
<dbReference type="GO" id="GO:0019805">
    <property type="term" value="P:quinolinate biosynthetic process"/>
    <property type="evidence" value="ECO:0007669"/>
    <property type="project" value="UniProtKB-UniRule"/>
</dbReference>
<keyword evidence="1 2" id="KW-0663">Pyridoxal phosphate</keyword>
<dbReference type="GO" id="GO:0005737">
    <property type="term" value="C:cytoplasm"/>
    <property type="evidence" value="ECO:0007669"/>
    <property type="project" value="UniProtKB-SubCell"/>
</dbReference>
<dbReference type="NCBIfam" id="TIGR01814">
    <property type="entry name" value="kynureninase"/>
    <property type="match status" value="1"/>
</dbReference>
<comment type="catalytic activity">
    <reaction evidence="1 2">
        <text>L-kynurenine + H2O = anthranilate + L-alanine + H(+)</text>
        <dbReference type="Rhea" id="RHEA:16813"/>
        <dbReference type="ChEBI" id="CHEBI:15377"/>
        <dbReference type="ChEBI" id="CHEBI:15378"/>
        <dbReference type="ChEBI" id="CHEBI:16567"/>
        <dbReference type="ChEBI" id="CHEBI:57959"/>
        <dbReference type="ChEBI" id="CHEBI:57972"/>
        <dbReference type="EC" id="3.7.1.3"/>
    </reaction>
</comment>
<feature type="binding site" evidence="1">
    <location>
        <position position="143"/>
    </location>
    <ligand>
        <name>pyridoxal 5'-phosphate</name>
        <dbReference type="ChEBI" id="CHEBI:597326"/>
    </ligand>
</feature>
<dbReference type="InterPro" id="IPR015424">
    <property type="entry name" value="PyrdxlP-dep_Trfase"/>
</dbReference>
<keyword evidence="1 2" id="KW-0662">Pyridine nucleotide biosynthesis</keyword>
<dbReference type="Proteomes" id="UP000095280">
    <property type="component" value="Unplaced"/>
</dbReference>
<comment type="cofactor">
    <cofactor evidence="1 2">
        <name>pyridoxal 5'-phosphate</name>
        <dbReference type="ChEBI" id="CHEBI:597326"/>
    </cofactor>
</comment>
<evidence type="ECO:0000313" key="3">
    <source>
        <dbReference type="Proteomes" id="UP000095280"/>
    </source>
</evidence>
<comment type="function">
    <text evidence="1 2">Catalyzes the cleavage of L-kynurenine (L-Kyn) and L-3-hydroxykynurenine (L-3OHKyn) into anthranilic acid (AA) and 3-hydroxyanthranilic acid (3-OHAA), respectively.</text>
</comment>
<dbReference type="GO" id="GO:0030170">
    <property type="term" value="F:pyridoxal phosphate binding"/>
    <property type="evidence" value="ECO:0007669"/>
    <property type="project" value="UniProtKB-UniRule"/>
</dbReference>
<sequence length="463" mass="51901">MADSATSRHPLEDLQKLAKEWGVPVLSDEFARLMDINDPLAGFREKFHYPKMGDLPLVRRVDGQPPVDPSEDGIYLCGNSLGLMPREVRNQLDTQMSQWARFGVFGHRHGFMPWAFCDEWLLQDMSDLVGALPEETCVMNSLTVNLHLCLTAFYQPAGARTKILLESQAFPSDHYAVESQIRQRGLDPAAEMICLKPRDGEHCLRTEDILQTIQSRGQEIALVFFSGVHYYTGQLFDIAAITEVARASGCRVGWDLAHAVGNVPLRLHDWDVDFAAWCTYKYLNCGAGCIAGAFVHRRHLGGGSRERLPRLEGWWGHRIETRFDMTNQMEPDETAGQFRVTNPSMIQAACVRASLDVFKLAGMQQIRCKSLLLTAYLEHLLKHRVPSCSVISPRDPQARGAQLSLLLACPVERVLSELEARGVACDERKPNVIRVAPAPLYNSFGDVLRFVKVLADVMPTDLN</sequence>
<comment type="catalytic activity">
    <reaction evidence="2">
        <text>3-hydroxy-L-kynurenine + H2O = 3-hydroxyanthranilate + L-alanine + H(+)</text>
        <dbReference type="Rhea" id="RHEA:25143"/>
        <dbReference type="ChEBI" id="CHEBI:15377"/>
        <dbReference type="ChEBI" id="CHEBI:15378"/>
        <dbReference type="ChEBI" id="CHEBI:36559"/>
        <dbReference type="ChEBI" id="CHEBI:57972"/>
        <dbReference type="ChEBI" id="CHEBI:58125"/>
        <dbReference type="EC" id="3.7.1.3"/>
    </reaction>
</comment>
<feature type="modified residue" description="N6-(pyridoxal phosphate)lysine" evidence="1">
    <location>
        <position position="281"/>
    </location>
</feature>
<dbReference type="InterPro" id="IPR015421">
    <property type="entry name" value="PyrdxlP-dep_Trfase_major"/>
</dbReference>
<dbReference type="Pfam" id="PF22580">
    <property type="entry name" value="KYNU_C"/>
    <property type="match status" value="1"/>
</dbReference>
<evidence type="ECO:0000256" key="2">
    <source>
        <dbReference type="PIRNR" id="PIRNR038800"/>
    </source>
</evidence>
<dbReference type="STRING" id="282301.A0A1I8J0U3"/>
<dbReference type="UniPathway" id="UPA00334">
    <property type="reaction ID" value="UER00455"/>
</dbReference>
<dbReference type="GO" id="GO:0043420">
    <property type="term" value="P:anthranilate metabolic process"/>
    <property type="evidence" value="ECO:0007669"/>
    <property type="project" value="UniProtKB-UniRule"/>
</dbReference>
<evidence type="ECO:0000256" key="1">
    <source>
        <dbReference type="HAMAP-Rule" id="MF_03017"/>
    </source>
</evidence>
<feature type="binding site" evidence="1">
    <location>
        <position position="226"/>
    </location>
    <ligand>
        <name>pyridoxal 5'-phosphate</name>
        <dbReference type="ChEBI" id="CHEBI:597326"/>
    </ligand>
</feature>
<dbReference type="FunFam" id="3.40.640.10:FF:000031">
    <property type="entry name" value="Kynureninase"/>
    <property type="match status" value="1"/>
</dbReference>
<dbReference type="SUPFAM" id="SSF53383">
    <property type="entry name" value="PLP-dependent transferases"/>
    <property type="match status" value="1"/>
</dbReference>
<comment type="subcellular location">
    <subcellularLocation>
        <location evidence="1 2">Cytoplasm</location>
    </subcellularLocation>
</comment>
<dbReference type="PIRSF" id="PIRSF038800">
    <property type="entry name" value="KYNU"/>
    <property type="match status" value="1"/>
</dbReference>
<dbReference type="PANTHER" id="PTHR14084:SF0">
    <property type="entry name" value="KYNURENINASE"/>
    <property type="match status" value="1"/>
</dbReference>
<dbReference type="InterPro" id="IPR015422">
    <property type="entry name" value="PyrdxlP-dep_Trfase_small"/>
</dbReference>
<feature type="binding site" evidence="1">
    <location>
        <position position="314"/>
    </location>
    <ligand>
        <name>pyridoxal 5'-phosphate</name>
        <dbReference type="ChEBI" id="CHEBI:597326"/>
    </ligand>
</feature>
<reference evidence="4" key="1">
    <citation type="submission" date="2016-11" db="UniProtKB">
        <authorList>
            <consortium name="WormBaseParasite"/>
        </authorList>
    </citation>
    <scope>IDENTIFICATION</scope>
</reference>
<comment type="pathway">
    <text evidence="1 2">Cofactor biosynthesis; NAD(+) biosynthesis; quinolinate from L-kynurenine: step 2/3.</text>
</comment>
<keyword evidence="1 2" id="KW-0378">Hydrolase</keyword>
<dbReference type="GO" id="GO:0030429">
    <property type="term" value="F:kynureninase activity"/>
    <property type="evidence" value="ECO:0007669"/>
    <property type="project" value="UniProtKB-UniRule"/>
</dbReference>
<comment type="subunit">
    <text evidence="1 2">Homodimer.</text>
</comment>
<feature type="binding site" evidence="1">
    <location>
        <position position="342"/>
    </location>
    <ligand>
        <name>pyridoxal 5'-phosphate</name>
        <dbReference type="ChEBI" id="CHEBI:597326"/>
    </ligand>
</feature>
<dbReference type="GO" id="GO:0019441">
    <property type="term" value="P:L-tryptophan catabolic process to kynurenine"/>
    <property type="evidence" value="ECO:0007669"/>
    <property type="project" value="TreeGrafter"/>
</dbReference>
<keyword evidence="3" id="KW-1185">Reference proteome</keyword>
<dbReference type="AlphaFoldDB" id="A0A1I8J0U3"/>
<dbReference type="PANTHER" id="PTHR14084">
    <property type="entry name" value="KYNURENINASE"/>
    <property type="match status" value="1"/>
</dbReference>
<name>A0A1I8J0U3_9PLAT</name>
<dbReference type="HAMAP" id="MF_01970">
    <property type="entry name" value="Kynureninase"/>
    <property type="match status" value="1"/>
</dbReference>
<feature type="binding site" evidence="1">
    <location>
        <begin position="170"/>
        <end position="173"/>
    </location>
    <ligand>
        <name>pyridoxal 5'-phosphate</name>
        <dbReference type="ChEBI" id="CHEBI:597326"/>
    </ligand>
</feature>
<organism evidence="3 4">
    <name type="scientific">Macrostomum lignano</name>
    <dbReference type="NCBI Taxonomy" id="282301"/>
    <lineage>
        <taxon>Eukaryota</taxon>
        <taxon>Metazoa</taxon>
        <taxon>Spiralia</taxon>
        <taxon>Lophotrochozoa</taxon>
        <taxon>Platyhelminthes</taxon>
        <taxon>Rhabditophora</taxon>
        <taxon>Macrostomorpha</taxon>
        <taxon>Macrostomida</taxon>
        <taxon>Macrostomidae</taxon>
        <taxon>Macrostomum</taxon>
    </lineage>
</organism>
<protein>
    <recommendedName>
        <fullName evidence="1 2">Kynureninase</fullName>
        <ecNumber evidence="1 2">3.7.1.3</ecNumber>
    </recommendedName>
    <alternativeName>
        <fullName evidence="1">L-kynurenine hydrolase</fullName>
    </alternativeName>
</protein>
<feature type="binding site" evidence="1">
    <location>
        <position position="142"/>
    </location>
    <ligand>
        <name>pyridoxal 5'-phosphate</name>
        <dbReference type="ChEBI" id="CHEBI:597326"/>
    </ligand>
</feature>
<dbReference type="GO" id="GO:0034354">
    <property type="term" value="P:'de novo' NAD+ biosynthetic process from L-tryptophan"/>
    <property type="evidence" value="ECO:0007669"/>
    <property type="project" value="UniProtKB-UniRule"/>
</dbReference>
<feature type="binding site" evidence="1">
    <location>
        <position position="280"/>
    </location>
    <ligand>
        <name>pyridoxal 5'-phosphate</name>
        <dbReference type="ChEBI" id="CHEBI:597326"/>
    </ligand>
</feature>
<feature type="binding site" evidence="1">
    <location>
        <position position="258"/>
    </location>
    <ligand>
        <name>pyridoxal 5'-phosphate</name>
        <dbReference type="ChEBI" id="CHEBI:597326"/>
    </ligand>
</feature>
<evidence type="ECO:0000313" key="4">
    <source>
        <dbReference type="WBParaSite" id="maker-uti_cns_0045401-snap-gene-1.13-mRNA-1"/>
    </source>
</evidence>
<dbReference type="Gene3D" id="3.90.1150.10">
    <property type="entry name" value="Aspartate Aminotransferase, domain 1"/>
    <property type="match status" value="1"/>
</dbReference>
<accession>A0A1I8J0U3</accession>
<dbReference type="WBParaSite" id="maker-uti_cns_0045401-snap-gene-1.13-mRNA-1">
    <property type="protein sequence ID" value="maker-uti_cns_0045401-snap-gene-1.13-mRNA-1"/>
    <property type="gene ID" value="maker-uti_cns_0045401-snap-gene-1.13"/>
</dbReference>
<dbReference type="Gene3D" id="3.40.640.10">
    <property type="entry name" value="Type I PLP-dependent aspartate aminotransferase-like (Major domain)"/>
    <property type="match status" value="1"/>
</dbReference>
<dbReference type="OrthoDB" id="5978656at2759"/>
<dbReference type="GO" id="GO:0097053">
    <property type="term" value="P:L-kynurenine catabolic process"/>
    <property type="evidence" value="ECO:0007669"/>
    <property type="project" value="UniProtKB-UniRule"/>
</dbReference>
<comment type="similarity">
    <text evidence="1 2">Belongs to the kynureninase family.</text>
</comment>